<dbReference type="Proteomes" id="UP000198290">
    <property type="component" value="Chromosome"/>
</dbReference>
<dbReference type="EMBL" id="AP018823">
    <property type="protein sequence ID" value="BBF86443.1"/>
    <property type="molecule type" value="Genomic_DNA"/>
</dbReference>
<dbReference type="KEGG" id="amah:DLM_2842"/>
<reference evidence="2" key="3">
    <citation type="journal article" date="2017" name="Plant Physiol. Biochem.">
        <title>Differential oxidative and antioxidative response of duckweed Lemna minor toward plant growth promoting/inhibiting bacteria.</title>
        <authorList>
            <person name="Ishizawa H."/>
            <person name="Kuroda M."/>
            <person name="Morikawa M."/>
            <person name="Ike M."/>
        </authorList>
    </citation>
    <scope>NUCLEOTIDE SEQUENCE [LARGE SCALE GENOMIC DNA]</scope>
    <source>
        <strain evidence="2">H3</strain>
    </source>
</reference>
<dbReference type="AlphaFoldDB" id="A0A3G9GHX2"/>
<protein>
    <submittedName>
        <fullName evidence="1">Uncharacterized protein</fullName>
    </submittedName>
</protein>
<name>A0A3G9GHX2_9NEIS</name>
<evidence type="ECO:0000313" key="1">
    <source>
        <dbReference type="EMBL" id="BBF86443.1"/>
    </source>
</evidence>
<keyword evidence="2" id="KW-1185">Reference proteome</keyword>
<organism evidence="1 2">
    <name type="scientific">Aquitalea magnusonii</name>
    <dbReference type="NCBI Taxonomy" id="332411"/>
    <lineage>
        <taxon>Bacteria</taxon>
        <taxon>Pseudomonadati</taxon>
        <taxon>Pseudomonadota</taxon>
        <taxon>Betaproteobacteria</taxon>
        <taxon>Neisseriales</taxon>
        <taxon>Chromobacteriaceae</taxon>
        <taxon>Aquitalea</taxon>
    </lineage>
</organism>
<accession>A0A3G9GHX2</accession>
<reference evidence="1 2" key="2">
    <citation type="journal article" date="2017" name="Genome Announc.">
        <title>Draft genome sequence of Aquitalea magnusonii strain H3, a plant growth-promoting bacterium of duckweed Lemna minor.</title>
        <authorList>
            <person name="Ishizawa H."/>
            <person name="Kuroda M."/>
            <person name="Ike M."/>
        </authorList>
    </citation>
    <scope>NUCLEOTIDE SEQUENCE [LARGE SCALE GENOMIC DNA]</scope>
    <source>
        <strain evidence="1 2">H3</strain>
    </source>
</reference>
<evidence type="ECO:0000313" key="2">
    <source>
        <dbReference type="Proteomes" id="UP000198290"/>
    </source>
</evidence>
<sequence>MPIFISLLIGLLLFIQSFSLSMLSFEKYIFSDFNVSA</sequence>
<gene>
    <name evidence="1" type="ORF">DLM_2842</name>
</gene>
<proteinExistence type="predicted"/>
<reference evidence="2" key="1">
    <citation type="journal article" date="2017" name="Biotechnol. Biofuels">
        <title>Evaluation of environmental bacterial communities as a factor affecting the growth of duckweed Lemna minor.</title>
        <authorList>
            <person name="Ishizawa H."/>
            <person name="Kuroda M."/>
            <person name="Morikawa M."/>
            <person name="Ike M."/>
        </authorList>
    </citation>
    <scope>NUCLEOTIDE SEQUENCE [LARGE SCALE GENOMIC DNA]</scope>
    <source>
        <strain evidence="2">H3</strain>
    </source>
</reference>